<name>A0A139KT38_9BACE</name>
<evidence type="ECO:0000259" key="1">
    <source>
        <dbReference type="Pfam" id="PF00535"/>
    </source>
</evidence>
<protein>
    <submittedName>
        <fullName evidence="2">Glycosyltransferase, group 2 family protein</fullName>
    </submittedName>
</protein>
<dbReference type="SUPFAM" id="SSF53448">
    <property type="entry name" value="Nucleotide-diphospho-sugar transferases"/>
    <property type="match status" value="1"/>
</dbReference>
<dbReference type="PANTHER" id="PTHR22916">
    <property type="entry name" value="GLYCOSYLTRANSFERASE"/>
    <property type="match status" value="1"/>
</dbReference>
<dbReference type="InterPro" id="IPR001173">
    <property type="entry name" value="Glyco_trans_2-like"/>
</dbReference>
<proteinExistence type="predicted"/>
<accession>A0A139KT38</accession>
<evidence type="ECO:0000313" key="2">
    <source>
        <dbReference type="EMBL" id="KXT42383.1"/>
    </source>
</evidence>
<dbReference type="CDD" id="cd06433">
    <property type="entry name" value="GT_2_WfgS_like"/>
    <property type="match status" value="1"/>
</dbReference>
<dbReference type="PANTHER" id="PTHR22916:SF67">
    <property type="entry name" value="COLANIC ACID BIOSYNTHESIS GLYCOSYL TRANSFERASE WCAE-RELATED"/>
    <property type="match status" value="1"/>
</dbReference>
<keyword evidence="2" id="KW-0808">Transferase</keyword>
<dbReference type="Pfam" id="PF00535">
    <property type="entry name" value="Glycos_transf_2"/>
    <property type="match status" value="1"/>
</dbReference>
<dbReference type="Gene3D" id="3.90.550.10">
    <property type="entry name" value="Spore Coat Polysaccharide Biosynthesis Protein SpsA, Chain A"/>
    <property type="match status" value="1"/>
</dbReference>
<gene>
    <name evidence="2" type="ORF">HMPREF2531_04744</name>
</gene>
<dbReference type="InterPro" id="IPR029044">
    <property type="entry name" value="Nucleotide-diphossugar_trans"/>
</dbReference>
<dbReference type="AlphaFoldDB" id="A0A139KT38"/>
<dbReference type="PATRIC" id="fig|329854.7.peg.4816"/>
<feature type="domain" description="Glycosyltransferase 2-like" evidence="1">
    <location>
        <begin position="8"/>
        <end position="130"/>
    </location>
</feature>
<dbReference type="GO" id="GO:0016758">
    <property type="term" value="F:hexosyltransferase activity"/>
    <property type="evidence" value="ECO:0007669"/>
    <property type="project" value="UniProtKB-ARBA"/>
</dbReference>
<organism evidence="2">
    <name type="scientific">Bacteroides intestinalis</name>
    <dbReference type="NCBI Taxonomy" id="329854"/>
    <lineage>
        <taxon>Bacteria</taxon>
        <taxon>Pseudomonadati</taxon>
        <taxon>Bacteroidota</taxon>
        <taxon>Bacteroidia</taxon>
        <taxon>Bacteroidales</taxon>
        <taxon>Bacteroidaceae</taxon>
        <taxon>Bacteroides</taxon>
    </lineage>
</organism>
<evidence type="ECO:0000313" key="3">
    <source>
        <dbReference type="Proteomes" id="UP000070319"/>
    </source>
</evidence>
<comment type="caution">
    <text evidence="2">The sequence shown here is derived from an EMBL/GenBank/DDBJ whole genome shotgun (WGS) entry which is preliminary data.</text>
</comment>
<dbReference type="EMBL" id="LTDF01000166">
    <property type="protein sequence ID" value="KXT42383.1"/>
    <property type="molecule type" value="Genomic_DNA"/>
</dbReference>
<reference evidence="2 3" key="1">
    <citation type="submission" date="2016-02" db="EMBL/GenBank/DDBJ databases">
        <authorList>
            <person name="Wen L."/>
            <person name="He K."/>
            <person name="Yang H."/>
        </authorList>
    </citation>
    <scope>NUCLEOTIDE SEQUENCE [LARGE SCALE GENOMIC DNA]</scope>
    <source>
        <strain evidence="2 3">KLE1704</strain>
    </source>
</reference>
<dbReference type="Proteomes" id="UP000070319">
    <property type="component" value="Unassembled WGS sequence"/>
</dbReference>
<sequence length="278" mass="31900">MKIEMKISIITINYNNVEGLVKTIESVKSQVNSNYEWIVIDGGSVDGSRKVILENQASFSYWCSEKDTGVYNAMNKGIVKSTGEYLFFLNSGDYLFDSEVLADMATFLASGEDVIYGDMLLAGGELDGVVQVYPDVLDMDFFIKTTLGHQACFIKRSLFQDSLYNETLSLVSDFEFFIKKIVLENSSYKHIQRIISIYDVCGISSNGELCVNERESVLRAYFPKMVYEALESATHMKQQPLYALFEELCHTRRFQYRIKPILLFLLKLNSFFSKRHYK</sequence>